<organism evidence="7 8">
    <name type="scientific">Araneus ventricosus</name>
    <name type="common">Orbweaver spider</name>
    <name type="synonym">Epeira ventricosa</name>
    <dbReference type="NCBI Taxonomy" id="182803"/>
    <lineage>
        <taxon>Eukaryota</taxon>
        <taxon>Metazoa</taxon>
        <taxon>Ecdysozoa</taxon>
        <taxon>Arthropoda</taxon>
        <taxon>Chelicerata</taxon>
        <taxon>Arachnida</taxon>
        <taxon>Araneae</taxon>
        <taxon>Araneomorphae</taxon>
        <taxon>Entelegynae</taxon>
        <taxon>Araneoidea</taxon>
        <taxon>Araneidae</taxon>
        <taxon>Araneus</taxon>
    </lineage>
</organism>
<dbReference type="PANTHER" id="PTHR19229">
    <property type="entry name" value="ATP-BINDING CASSETTE TRANSPORTER SUBFAMILY A ABCA"/>
    <property type="match status" value="1"/>
</dbReference>
<dbReference type="InterPro" id="IPR013525">
    <property type="entry name" value="ABC2_TM"/>
</dbReference>
<evidence type="ECO:0000256" key="5">
    <source>
        <dbReference type="SAM" id="Phobius"/>
    </source>
</evidence>
<evidence type="ECO:0000256" key="1">
    <source>
        <dbReference type="ARBA" id="ARBA00004141"/>
    </source>
</evidence>
<dbReference type="AlphaFoldDB" id="A0A4Y2BA07"/>
<sequence length="555" mass="62226">MINGKMTALILPAAATFYILHQVNQPYILSSAKIGVEYDLPLIYLDQDLIGISNNFHLCVAPRNIEDHFLNSIQDSLSLYGQKRFVQISIFEDEQNLNEKLLKKNQFNVTDCDAGVIIIGNISTNGSYIVRVPDDGCSPVLAQYCSYGILSNIQQAVDNAFLQEWTGNSSFKLPSSKVRGLIDVHEAARNEMYRFIKLLLLIVYFPIITIITENAIHEKKMRIKESMLLMGMKPFSYWSAWLFCEVLLIIIVMLPATIALFVVSVSPMLAILLHTLLWFGLGCTLVVCTMTITRFCSKPLIVNFVAFFILLSAVASDVLSPKESYEEIKLTECFAMLASPVAYEKGFSRIMRDHDYGEASTAILILFTDFFMYSVLDFILEYLFPYGITIPWGRLKPGGKKKKKSKKRKDVLENEAFIGPLPSSTSADPSIKLEKIKKTYYSCFQPGATVLDAGGGWLLISTGFYVLICWTLEVERKREAAVGGIVKRRARFSTGSAGVRVFSESEKIGREGPVSCDKLDELSLPVMISKSYLLYYFICGAVINPPAVRLSKCCF</sequence>
<comment type="subcellular location">
    <subcellularLocation>
        <location evidence="1">Membrane</location>
        <topology evidence="1">Multi-pass membrane protein</topology>
    </subcellularLocation>
</comment>
<dbReference type="GO" id="GO:0016020">
    <property type="term" value="C:membrane"/>
    <property type="evidence" value="ECO:0007669"/>
    <property type="project" value="UniProtKB-SubCell"/>
</dbReference>
<proteinExistence type="predicted"/>
<feature type="transmembrane region" description="Helical" evidence="5">
    <location>
        <begin position="268"/>
        <end position="288"/>
    </location>
</feature>
<reference evidence="7 8" key="1">
    <citation type="journal article" date="2019" name="Sci. Rep.">
        <title>Orb-weaving spider Araneus ventricosus genome elucidates the spidroin gene catalogue.</title>
        <authorList>
            <person name="Kono N."/>
            <person name="Nakamura H."/>
            <person name="Ohtoshi R."/>
            <person name="Moran D.A.P."/>
            <person name="Shinohara A."/>
            <person name="Yoshida Y."/>
            <person name="Fujiwara M."/>
            <person name="Mori M."/>
            <person name="Tomita M."/>
            <person name="Arakawa K."/>
        </authorList>
    </citation>
    <scope>NUCLEOTIDE SEQUENCE [LARGE SCALE GENOMIC DNA]</scope>
</reference>
<feature type="transmembrane region" description="Helical" evidence="5">
    <location>
        <begin position="237"/>
        <end position="262"/>
    </location>
</feature>
<dbReference type="Pfam" id="PF12698">
    <property type="entry name" value="ABC2_membrane_3"/>
    <property type="match status" value="1"/>
</dbReference>
<keyword evidence="8" id="KW-1185">Reference proteome</keyword>
<dbReference type="EMBL" id="BGPR01000058">
    <property type="protein sequence ID" value="GBL88249.1"/>
    <property type="molecule type" value="Genomic_DNA"/>
</dbReference>
<protein>
    <recommendedName>
        <fullName evidence="6">ABC-2 type transporter transmembrane domain-containing protein</fullName>
    </recommendedName>
</protein>
<dbReference type="PANTHER" id="PTHR19229:SF265">
    <property type="match status" value="1"/>
</dbReference>
<evidence type="ECO:0000313" key="7">
    <source>
        <dbReference type="EMBL" id="GBL88249.1"/>
    </source>
</evidence>
<evidence type="ECO:0000256" key="3">
    <source>
        <dbReference type="ARBA" id="ARBA00022989"/>
    </source>
</evidence>
<gene>
    <name evidence="7" type="ORF">AVEN_117826_1</name>
</gene>
<evidence type="ECO:0000256" key="4">
    <source>
        <dbReference type="ARBA" id="ARBA00023136"/>
    </source>
</evidence>
<feature type="transmembrane region" description="Helical" evidence="5">
    <location>
        <begin position="195"/>
        <end position="216"/>
    </location>
</feature>
<evidence type="ECO:0000313" key="8">
    <source>
        <dbReference type="Proteomes" id="UP000499080"/>
    </source>
</evidence>
<keyword evidence="4 5" id="KW-0472">Membrane</keyword>
<accession>A0A4Y2BA07</accession>
<dbReference type="InterPro" id="IPR026082">
    <property type="entry name" value="ABCA"/>
</dbReference>
<feature type="transmembrane region" description="Helical" evidence="5">
    <location>
        <begin position="300"/>
        <end position="319"/>
    </location>
</feature>
<feature type="transmembrane region" description="Helical" evidence="5">
    <location>
        <begin position="370"/>
        <end position="393"/>
    </location>
</feature>
<dbReference type="GO" id="GO:0140359">
    <property type="term" value="F:ABC-type transporter activity"/>
    <property type="evidence" value="ECO:0007669"/>
    <property type="project" value="InterPro"/>
</dbReference>
<evidence type="ECO:0000259" key="6">
    <source>
        <dbReference type="Pfam" id="PF12698"/>
    </source>
</evidence>
<evidence type="ECO:0000256" key="2">
    <source>
        <dbReference type="ARBA" id="ARBA00022692"/>
    </source>
</evidence>
<comment type="caution">
    <text evidence="7">The sequence shown here is derived from an EMBL/GenBank/DDBJ whole genome shotgun (WGS) entry which is preliminary data.</text>
</comment>
<name>A0A4Y2BA07_ARAVE</name>
<keyword evidence="2 5" id="KW-0812">Transmembrane</keyword>
<dbReference type="Proteomes" id="UP000499080">
    <property type="component" value="Unassembled WGS sequence"/>
</dbReference>
<keyword evidence="3 5" id="KW-1133">Transmembrane helix</keyword>
<feature type="domain" description="ABC-2 type transporter transmembrane" evidence="6">
    <location>
        <begin position="147"/>
        <end position="374"/>
    </location>
</feature>